<protein>
    <submittedName>
        <fullName evidence="1">Uncharacterized protein</fullName>
    </submittedName>
</protein>
<reference evidence="1 2" key="1">
    <citation type="journal article" date="2021" name="Hortic Res">
        <title>Chromosome-scale assembly of the Dendrobium chrysotoxum genome enhances the understanding of orchid evolution.</title>
        <authorList>
            <person name="Zhang Y."/>
            <person name="Zhang G.Q."/>
            <person name="Zhang D."/>
            <person name="Liu X.D."/>
            <person name="Xu X.Y."/>
            <person name="Sun W.H."/>
            <person name="Yu X."/>
            <person name="Zhu X."/>
            <person name="Wang Z.W."/>
            <person name="Zhao X."/>
            <person name="Zhong W.Y."/>
            <person name="Chen H."/>
            <person name="Yin W.L."/>
            <person name="Huang T."/>
            <person name="Niu S.C."/>
            <person name="Liu Z.J."/>
        </authorList>
    </citation>
    <scope>NUCLEOTIDE SEQUENCE [LARGE SCALE GENOMIC DNA]</scope>
    <source>
        <strain evidence="1">Lindl</strain>
    </source>
</reference>
<evidence type="ECO:0000313" key="2">
    <source>
        <dbReference type="Proteomes" id="UP000775213"/>
    </source>
</evidence>
<dbReference type="AlphaFoldDB" id="A0AAV7FIQ6"/>
<sequence>MSRYADLVSKKYAGWGLYRDSLVKDPDPEVIFKPIALWKKITISYSLEEKTEIAFSLWSDRATIT</sequence>
<gene>
    <name evidence="1" type="ORF">IEQ34_026293</name>
</gene>
<dbReference type="EMBL" id="JAGFBR010000734">
    <property type="protein sequence ID" value="KAH0437242.1"/>
    <property type="molecule type" value="Genomic_DNA"/>
</dbReference>
<name>A0AAV7FIQ6_DENCH</name>
<proteinExistence type="predicted"/>
<keyword evidence="2" id="KW-1185">Reference proteome</keyword>
<evidence type="ECO:0000313" key="1">
    <source>
        <dbReference type="EMBL" id="KAH0437242.1"/>
    </source>
</evidence>
<comment type="caution">
    <text evidence="1">The sequence shown here is derived from an EMBL/GenBank/DDBJ whole genome shotgun (WGS) entry which is preliminary data.</text>
</comment>
<dbReference type="Proteomes" id="UP000775213">
    <property type="component" value="Unassembled WGS sequence"/>
</dbReference>
<accession>A0AAV7FIQ6</accession>
<organism evidence="1 2">
    <name type="scientific">Dendrobium chrysotoxum</name>
    <name type="common">Orchid</name>
    <dbReference type="NCBI Taxonomy" id="161865"/>
    <lineage>
        <taxon>Eukaryota</taxon>
        <taxon>Viridiplantae</taxon>
        <taxon>Streptophyta</taxon>
        <taxon>Embryophyta</taxon>
        <taxon>Tracheophyta</taxon>
        <taxon>Spermatophyta</taxon>
        <taxon>Magnoliopsida</taxon>
        <taxon>Liliopsida</taxon>
        <taxon>Asparagales</taxon>
        <taxon>Orchidaceae</taxon>
        <taxon>Epidendroideae</taxon>
        <taxon>Malaxideae</taxon>
        <taxon>Dendrobiinae</taxon>
        <taxon>Dendrobium</taxon>
    </lineage>
</organism>